<gene>
    <name evidence="2" type="ORF">HYPSUDRAFT_832726</name>
</gene>
<reference evidence="3" key="1">
    <citation type="submission" date="2014-04" db="EMBL/GenBank/DDBJ databases">
        <title>Evolutionary Origins and Diversification of the Mycorrhizal Mutualists.</title>
        <authorList>
            <consortium name="DOE Joint Genome Institute"/>
            <consortium name="Mycorrhizal Genomics Consortium"/>
            <person name="Kohler A."/>
            <person name="Kuo A."/>
            <person name="Nagy L.G."/>
            <person name="Floudas D."/>
            <person name="Copeland A."/>
            <person name="Barry K.W."/>
            <person name="Cichocki N."/>
            <person name="Veneault-Fourrey C."/>
            <person name="LaButti K."/>
            <person name="Lindquist E.A."/>
            <person name="Lipzen A."/>
            <person name="Lundell T."/>
            <person name="Morin E."/>
            <person name="Murat C."/>
            <person name="Riley R."/>
            <person name="Ohm R."/>
            <person name="Sun H."/>
            <person name="Tunlid A."/>
            <person name="Henrissat B."/>
            <person name="Grigoriev I.V."/>
            <person name="Hibbett D.S."/>
            <person name="Martin F."/>
        </authorList>
    </citation>
    <scope>NUCLEOTIDE SEQUENCE [LARGE SCALE GENOMIC DNA]</scope>
    <source>
        <strain evidence="3">FD-334 SS-4</strain>
    </source>
</reference>
<evidence type="ECO:0000313" key="3">
    <source>
        <dbReference type="Proteomes" id="UP000054270"/>
    </source>
</evidence>
<sequence length="251" mass="27485">MGGTADVKLKDGTHKSPDASYYDLTPAPEGSRETEEQAASIESNPTMAFEIGVSESAKKLAKDCARYVVASGGMINAALGAWIDCGSEAEGRVLKKVVVALWRLSGFESTDPTPDTLMEASRCEVKRIGRNGKQEDDRRAKSPGERFSFSSYDGKKILTWTASCTPELIYCKETGFKKTEGHISIYNYDMFQVTRQAPGWVSTAQFGEIQYADIYAWGSVRDQKAPLSKRKSLVQRPSGSPSHEAMIQATS</sequence>
<feature type="region of interest" description="Disordered" evidence="1">
    <location>
        <begin position="1"/>
        <end position="35"/>
    </location>
</feature>
<dbReference type="AlphaFoldDB" id="A0A0D2L0L6"/>
<dbReference type="EMBL" id="KN817570">
    <property type="protein sequence ID" value="KJA20182.1"/>
    <property type="molecule type" value="Genomic_DNA"/>
</dbReference>
<evidence type="ECO:0000256" key="1">
    <source>
        <dbReference type="SAM" id="MobiDB-lite"/>
    </source>
</evidence>
<dbReference type="Proteomes" id="UP000054270">
    <property type="component" value="Unassembled WGS sequence"/>
</dbReference>
<evidence type="ECO:0000313" key="2">
    <source>
        <dbReference type="EMBL" id="KJA20182.1"/>
    </source>
</evidence>
<protein>
    <submittedName>
        <fullName evidence="2">Uncharacterized protein</fullName>
    </submittedName>
</protein>
<name>A0A0D2L0L6_HYPSF</name>
<dbReference type="OrthoDB" id="2634410at2759"/>
<feature type="region of interest" description="Disordered" evidence="1">
    <location>
        <begin position="228"/>
        <end position="251"/>
    </location>
</feature>
<proteinExistence type="predicted"/>
<accession>A0A0D2L0L6</accession>
<feature type="compositionally biased region" description="Basic and acidic residues" evidence="1">
    <location>
        <begin position="7"/>
        <end position="17"/>
    </location>
</feature>
<keyword evidence="3" id="KW-1185">Reference proteome</keyword>
<organism evidence="2 3">
    <name type="scientific">Hypholoma sublateritium (strain FD-334 SS-4)</name>
    <dbReference type="NCBI Taxonomy" id="945553"/>
    <lineage>
        <taxon>Eukaryota</taxon>
        <taxon>Fungi</taxon>
        <taxon>Dikarya</taxon>
        <taxon>Basidiomycota</taxon>
        <taxon>Agaricomycotina</taxon>
        <taxon>Agaricomycetes</taxon>
        <taxon>Agaricomycetidae</taxon>
        <taxon>Agaricales</taxon>
        <taxon>Agaricineae</taxon>
        <taxon>Strophariaceae</taxon>
        <taxon>Hypholoma</taxon>
    </lineage>
</organism>